<proteinExistence type="predicted"/>
<organism evidence="2">
    <name type="scientific">freshwater metagenome</name>
    <dbReference type="NCBI Taxonomy" id="449393"/>
    <lineage>
        <taxon>unclassified sequences</taxon>
        <taxon>metagenomes</taxon>
        <taxon>ecological metagenomes</taxon>
    </lineage>
</organism>
<feature type="transmembrane region" description="Helical" evidence="1">
    <location>
        <begin position="73"/>
        <end position="94"/>
    </location>
</feature>
<gene>
    <name evidence="2" type="ORF">UFOPK4098_01287</name>
    <name evidence="3" type="ORF">UFOPK4347_00100</name>
</gene>
<accession>A0A6J7RHD1</accession>
<evidence type="ECO:0000313" key="2">
    <source>
        <dbReference type="EMBL" id="CAB5027920.1"/>
    </source>
</evidence>
<name>A0A6J7RHD1_9ZZZZ</name>
<feature type="transmembrane region" description="Helical" evidence="1">
    <location>
        <begin position="43"/>
        <end position="61"/>
    </location>
</feature>
<protein>
    <submittedName>
        <fullName evidence="2">Unannotated protein</fullName>
    </submittedName>
</protein>
<sequence length="132" mass="13770">MKDFDTLALQKGASVTALFAVPPTLIARFVVDNSDHPSGWAPLLSLLAICGFVIGSGVAAWHQERGRPLAHGLVAGAGVFLVVQSFFLLIRVATGGEVRVSRIITAFSLALVASIFGGVLGSIMQNSGVRPK</sequence>
<feature type="transmembrane region" description="Helical" evidence="1">
    <location>
        <begin position="12"/>
        <end position="31"/>
    </location>
</feature>
<keyword evidence="1" id="KW-0812">Transmembrane</keyword>
<dbReference type="AlphaFoldDB" id="A0A6J7RHD1"/>
<dbReference type="EMBL" id="CAFBPN010000091">
    <property type="protein sequence ID" value="CAB5027920.1"/>
    <property type="molecule type" value="Genomic_DNA"/>
</dbReference>
<reference evidence="2" key="1">
    <citation type="submission" date="2020-05" db="EMBL/GenBank/DDBJ databases">
        <authorList>
            <person name="Chiriac C."/>
            <person name="Salcher M."/>
            <person name="Ghai R."/>
            <person name="Kavagutti S V."/>
        </authorList>
    </citation>
    <scope>NUCLEOTIDE SEQUENCE</scope>
</reference>
<feature type="transmembrane region" description="Helical" evidence="1">
    <location>
        <begin position="100"/>
        <end position="123"/>
    </location>
</feature>
<evidence type="ECO:0000256" key="1">
    <source>
        <dbReference type="SAM" id="Phobius"/>
    </source>
</evidence>
<keyword evidence="1" id="KW-0472">Membrane</keyword>
<evidence type="ECO:0000313" key="3">
    <source>
        <dbReference type="EMBL" id="CAB5058349.1"/>
    </source>
</evidence>
<dbReference type="EMBL" id="CAFBQU010000001">
    <property type="protein sequence ID" value="CAB5058349.1"/>
    <property type="molecule type" value="Genomic_DNA"/>
</dbReference>
<keyword evidence="1" id="KW-1133">Transmembrane helix</keyword>